<dbReference type="EMBL" id="DXFW01000020">
    <property type="protein sequence ID" value="HIX05911.1"/>
    <property type="molecule type" value="Genomic_DNA"/>
</dbReference>
<evidence type="ECO:0000259" key="1">
    <source>
        <dbReference type="PROSITE" id="PS50943"/>
    </source>
</evidence>
<proteinExistence type="predicted"/>
<protein>
    <submittedName>
        <fullName evidence="2">Helix-turn-helix domain-containing protein</fullName>
    </submittedName>
</protein>
<reference evidence="2" key="2">
    <citation type="submission" date="2021-04" db="EMBL/GenBank/DDBJ databases">
        <authorList>
            <person name="Gilroy R."/>
        </authorList>
    </citation>
    <scope>NUCLEOTIDE SEQUENCE</scope>
    <source>
        <strain evidence="2">2239</strain>
    </source>
</reference>
<gene>
    <name evidence="2" type="ORF">H9865_07410</name>
</gene>
<dbReference type="InterPro" id="IPR010982">
    <property type="entry name" value="Lambda_DNA-bd_dom_sf"/>
</dbReference>
<feature type="domain" description="HTH cro/C1-type" evidence="1">
    <location>
        <begin position="7"/>
        <end position="60"/>
    </location>
</feature>
<comment type="caution">
    <text evidence="2">The sequence shown here is derived from an EMBL/GenBank/DDBJ whole genome shotgun (WGS) entry which is preliminary data.</text>
</comment>
<evidence type="ECO:0000313" key="3">
    <source>
        <dbReference type="Proteomes" id="UP000824193"/>
    </source>
</evidence>
<dbReference type="SUPFAM" id="SSF47413">
    <property type="entry name" value="lambda repressor-like DNA-binding domains"/>
    <property type="match status" value="1"/>
</dbReference>
<dbReference type="SMART" id="SM00530">
    <property type="entry name" value="HTH_XRE"/>
    <property type="match status" value="1"/>
</dbReference>
<name>A0A9D1V4G9_9FIRM</name>
<dbReference type="AlphaFoldDB" id="A0A9D1V4G9"/>
<dbReference type="Gene3D" id="1.10.260.40">
    <property type="entry name" value="lambda repressor-like DNA-binding domains"/>
    <property type="match status" value="1"/>
</dbReference>
<dbReference type="Proteomes" id="UP000824193">
    <property type="component" value="Unassembled WGS sequence"/>
</dbReference>
<organism evidence="2 3">
    <name type="scientific">Candidatus Allofournierella pullicola</name>
    <dbReference type="NCBI Taxonomy" id="2838596"/>
    <lineage>
        <taxon>Bacteria</taxon>
        <taxon>Bacillati</taxon>
        <taxon>Bacillota</taxon>
        <taxon>Clostridia</taxon>
        <taxon>Eubacteriales</taxon>
        <taxon>Oscillospiraceae</taxon>
        <taxon>Allofournierella</taxon>
    </lineage>
</organism>
<dbReference type="PROSITE" id="PS50943">
    <property type="entry name" value="HTH_CROC1"/>
    <property type="match status" value="1"/>
</dbReference>
<evidence type="ECO:0000313" key="2">
    <source>
        <dbReference type="EMBL" id="HIX05911.1"/>
    </source>
</evidence>
<dbReference type="GO" id="GO:0003677">
    <property type="term" value="F:DNA binding"/>
    <property type="evidence" value="ECO:0007669"/>
    <property type="project" value="InterPro"/>
</dbReference>
<dbReference type="CDD" id="cd00093">
    <property type="entry name" value="HTH_XRE"/>
    <property type="match status" value="1"/>
</dbReference>
<dbReference type="Pfam" id="PF01381">
    <property type="entry name" value="HTH_3"/>
    <property type="match status" value="1"/>
</dbReference>
<dbReference type="InterPro" id="IPR001387">
    <property type="entry name" value="Cro/C1-type_HTH"/>
</dbReference>
<accession>A0A9D1V4G9</accession>
<sequence length="111" mass="12351">MFYDIYKTLCEQRGVSLSRAAAEIGLSNATVTKWKKTGAAPGGETLTKVAAYFGVSVDRLLGVETPPAADMGMDDFTYALYREAQTLTEDNKQKLLEMARFFRQQQEKDGQ</sequence>
<reference evidence="2" key="1">
    <citation type="journal article" date="2021" name="PeerJ">
        <title>Extensive microbial diversity within the chicken gut microbiome revealed by metagenomics and culture.</title>
        <authorList>
            <person name="Gilroy R."/>
            <person name="Ravi A."/>
            <person name="Getino M."/>
            <person name="Pursley I."/>
            <person name="Horton D.L."/>
            <person name="Alikhan N.F."/>
            <person name="Baker D."/>
            <person name="Gharbi K."/>
            <person name="Hall N."/>
            <person name="Watson M."/>
            <person name="Adriaenssens E.M."/>
            <person name="Foster-Nyarko E."/>
            <person name="Jarju S."/>
            <person name="Secka A."/>
            <person name="Antonio M."/>
            <person name="Oren A."/>
            <person name="Chaudhuri R.R."/>
            <person name="La Ragione R."/>
            <person name="Hildebrand F."/>
            <person name="Pallen M.J."/>
        </authorList>
    </citation>
    <scope>NUCLEOTIDE SEQUENCE</scope>
    <source>
        <strain evidence="2">2239</strain>
    </source>
</reference>